<keyword evidence="3" id="KW-1185">Reference proteome</keyword>
<dbReference type="AlphaFoldDB" id="A0A6A4WYT4"/>
<name>A0A6A4WYT4_AMPAM</name>
<sequence length="192" mass="20615">MPSSDGDYSDHAVKPVHKWPVRPGVHVHVTHVQSLSKLSVFGQLKAGETDTPASDSSTKSSTNGSGCSSYETRPIYESLAMHKTPSKTFAAPPPPGGRQFYTSGPPGQRQRHAEVATSIQNTRATPRRAQTSHFGRRRREGDSSTAGTPVHDAYAVQSGVPGYGAPSRVQKDYVPSEYAVLQFSGASHEIDV</sequence>
<feature type="region of interest" description="Disordered" evidence="1">
    <location>
        <begin position="47"/>
        <end position="151"/>
    </location>
</feature>
<dbReference type="Proteomes" id="UP000440578">
    <property type="component" value="Unassembled WGS sequence"/>
</dbReference>
<dbReference type="OrthoDB" id="6106100at2759"/>
<dbReference type="EMBL" id="VIIS01000182">
    <property type="protein sequence ID" value="KAF0312277.1"/>
    <property type="molecule type" value="Genomic_DNA"/>
</dbReference>
<accession>A0A6A4WYT4</accession>
<gene>
    <name evidence="2" type="ORF">FJT64_016955</name>
</gene>
<protein>
    <submittedName>
        <fullName evidence="2">Uncharacterized protein</fullName>
    </submittedName>
</protein>
<evidence type="ECO:0000313" key="2">
    <source>
        <dbReference type="EMBL" id="KAF0312277.1"/>
    </source>
</evidence>
<feature type="compositionally biased region" description="Low complexity" evidence="1">
    <location>
        <begin position="49"/>
        <end position="69"/>
    </location>
</feature>
<reference evidence="2 3" key="1">
    <citation type="submission" date="2019-07" db="EMBL/GenBank/DDBJ databases">
        <title>Draft genome assembly of a fouling barnacle, Amphibalanus amphitrite (Darwin, 1854): The first reference genome for Thecostraca.</title>
        <authorList>
            <person name="Kim W."/>
        </authorList>
    </citation>
    <scope>NUCLEOTIDE SEQUENCE [LARGE SCALE GENOMIC DNA]</scope>
    <source>
        <strain evidence="2">SNU_AA5</strain>
        <tissue evidence="2">Soma without cirri and trophi</tissue>
    </source>
</reference>
<proteinExistence type="predicted"/>
<evidence type="ECO:0000313" key="3">
    <source>
        <dbReference type="Proteomes" id="UP000440578"/>
    </source>
</evidence>
<organism evidence="2 3">
    <name type="scientific">Amphibalanus amphitrite</name>
    <name type="common">Striped barnacle</name>
    <name type="synonym">Balanus amphitrite</name>
    <dbReference type="NCBI Taxonomy" id="1232801"/>
    <lineage>
        <taxon>Eukaryota</taxon>
        <taxon>Metazoa</taxon>
        <taxon>Ecdysozoa</taxon>
        <taxon>Arthropoda</taxon>
        <taxon>Crustacea</taxon>
        <taxon>Multicrustacea</taxon>
        <taxon>Cirripedia</taxon>
        <taxon>Thoracica</taxon>
        <taxon>Thoracicalcarea</taxon>
        <taxon>Balanomorpha</taxon>
        <taxon>Balanoidea</taxon>
        <taxon>Balanidae</taxon>
        <taxon>Amphibalaninae</taxon>
        <taxon>Amphibalanus</taxon>
    </lineage>
</organism>
<comment type="caution">
    <text evidence="2">The sequence shown here is derived from an EMBL/GenBank/DDBJ whole genome shotgun (WGS) entry which is preliminary data.</text>
</comment>
<evidence type="ECO:0000256" key="1">
    <source>
        <dbReference type="SAM" id="MobiDB-lite"/>
    </source>
</evidence>
<feature type="compositionally biased region" description="Polar residues" evidence="1">
    <location>
        <begin position="117"/>
        <end position="133"/>
    </location>
</feature>